<dbReference type="InterPro" id="IPR008930">
    <property type="entry name" value="Terpenoid_cyclase/PrenylTrfase"/>
</dbReference>
<name>A0ABW5Q9S2_9BACI</name>
<evidence type="ECO:0000313" key="2">
    <source>
        <dbReference type="Proteomes" id="UP001597452"/>
    </source>
</evidence>
<keyword evidence="2" id="KW-1185">Reference proteome</keyword>
<dbReference type="Proteomes" id="UP001597452">
    <property type="component" value="Unassembled WGS sequence"/>
</dbReference>
<sequence>MLDVKTKAFEVSSRWIKRHARPLEAARWAYKFEDGTKDEVLKHLKAFQNEDGGFGHGIEPDFWVPHSNAMATWAAGQILIDLDVRANHDMVQSTISYLINTYDKDLGMWASVIPENNDYPHAPWWGYSEDAQNNWMFNPSAELAAFLVHWSNEKDEAWQVGWDSLTKACRRLMSAEDMDFHEISNFNQMVKLLESNQAQFKEQTGYAFEEVSRKVDNLILQTVEQDPSKWGTSYQPFPLDFVESPDDPLAKEFGSLIEKNLNFFIEDLLDEGIWDISWEWGQYPNEFAISRRYWQGILTVDRYKLLKRFGRV</sequence>
<proteinExistence type="predicted"/>
<evidence type="ECO:0008006" key="3">
    <source>
        <dbReference type="Google" id="ProtNLM"/>
    </source>
</evidence>
<evidence type="ECO:0000313" key="1">
    <source>
        <dbReference type="EMBL" id="MFD2638647.1"/>
    </source>
</evidence>
<dbReference type="RefSeq" id="WP_377328377.1">
    <property type="nucleotide sequence ID" value="NZ_JBHUMZ010000019.1"/>
</dbReference>
<dbReference type="Gene3D" id="1.50.10.20">
    <property type="match status" value="1"/>
</dbReference>
<organism evidence="1 2">
    <name type="scientific">Piscibacillus salipiscarius</name>
    <dbReference type="NCBI Taxonomy" id="299480"/>
    <lineage>
        <taxon>Bacteria</taxon>
        <taxon>Bacillati</taxon>
        <taxon>Bacillota</taxon>
        <taxon>Bacilli</taxon>
        <taxon>Bacillales</taxon>
        <taxon>Bacillaceae</taxon>
        <taxon>Piscibacillus</taxon>
    </lineage>
</organism>
<protein>
    <recommendedName>
        <fullName evidence="3">Squalene cyclase C-terminal domain-containing protein</fullName>
    </recommendedName>
</protein>
<gene>
    <name evidence="1" type="ORF">ACFSW4_07220</name>
</gene>
<comment type="caution">
    <text evidence="1">The sequence shown here is derived from an EMBL/GenBank/DDBJ whole genome shotgun (WGS) entry which is preliminary data.</text>
</comment>
<accession>A0ABW5Q9S2</accession>
<dbReference type="SUPFAM" id="SSF48239">
    <property type="entry name" value="Terpenoid cyclases/Protein prenyltransferases"/>
    <property type="match status" value="1"/>
</dbReference>
<dbReference type="EMBL" id="JBHUMZ010000019">
    <property type="protein sequence ID" value="MFD2638647.1"/>
    <property type="molecule type" value="Genomic_DNA"/>
</dbReference>
<reference evidence="2" key="1">
    <citation type="journal article" date="2019" name="Int. J. Syst. Evol. Microbiol.">
        <title>The Global Catalogue of Microorganisms (GCM) 10K type strain sequencing project: providing services to taxonomists for standard genome sequencing and annotation.</title>
        <authorList>
            <consortium name="The Broad Institute Genomics Platform"/>
            <consortium name="The Broad Institute Genome Sequencing Center for Infectious Disease"/>
            <person name="Wu L."/>
            <person name="Ma J."/>
        </authorList>
    </citation>
    <scope>NUCLEOTIDE SEQUENCE [LARGE SCALE GENOMIC DNA]</scope>
    <source>
        <strain evidence="2">TISTR 1571</strain>
    </source>
</reference>